<dbReference type="KEGG" id="nss:113429187"/>
<dbReference type="GO" id="GO:0004842">
    <property type="term" value="F:ubiquitin-protein transferase activity"/>
    <property type="evidence" value="ECO:0007669"/>
    <property type="project" value="TreeGrafter"/>
</dbReference>
<evidence type="ECO:0000313" key="3">
    <source>
        <dbReference type="RefSeq" id="XP_026547492.1"/>
    </source>
</evidence>
<dbReference type="RefSeq" id="XP_026547492.1">
    <property type="nucleotide sequence ID" value="XM_026691707.1"/>
</dbReference>
<feature type="region of interest" description="Disordered" evidence="1">
    <location>
        <begin position="284"/>
        <end position="334"/>
    </location>
</feature>
<feature type="compositionally biased region" description="Low complexity" evidence="1">
    <location>
        <begin position="397"/>
        <end position="427"/>
    </location>
</feature>
<dbReference type="GO" id="GO:0005829">
    <property type="term" value="C:cytosol"/>
    <property type="evidence" value="ECO:0007669"/>
    <property type="project" value="TreeGrafter"/>
</dbReference>
<proteinExistence type="predicted"/>
<dbReference type="InterPro" id="IPR045189">
    <property type="entry name" value="UBR4-like"/>
</dbReference>
<dbReference type="GO" id="GO:0016020">
    <property type="term" value="C:membrane"/>
    <property type="evidence" value="ECO:0007669"/>
    <property type="project" value="TreeGrafter"/>
</dbReference>
<dbReference type="GO" id="GO:0005654">
    <property type="term" value="C:nucleoplasm"/>
    <property type="evidence" value="ECO:0007669"/>
    <property type="project" value="TreeGrafter"/>
</dbReference>
<name>A0A6J1VWM1_9SAUR</name>
<feature type="compositionally biased region" description="Polar residues" evidence="1">
    <location>
        <begin position="288"/>
        <end position="297"/>
    </location>
</feature>
<keyword evidence="2" id="KW-1185">Reference proteome</keyword>
<dbReference type="GeneID" id="113429187"/>
<organism evidence="2 3">
    <name type="scientific">Notechis scutatus</name>
    <name type="common">mainland tiger snake</name>
    <dbReference type="NCBI Taxonomy" id="8663"/>
    <lineage>
        <taxon>Eukaryota</taxon>
        <taxon>Metazoa</taxon>
        <taxon>Chordata</taxon>
        <taxon>Craniata</taxon>
        <taxon>Vertebrata</taxon>
        <taxon>Euteleostomi</taxon>
        <taxon>Lepidosauria</taxon>
        <taxon>Squamata</taxon>
        <taxon>Bifurcata</taxon>
        <taxon>Unidentata</taxon>
        <taxon>Episquamata</taxon>
        <taxon>Toxicofera</taxon>
        <taxon>Serpentes</taxon>
        <taxon>Colubroidea</taxon>
        <taxon>Elapidae</taxon>
        <taxon>Hydrophiinae</taxon>
        <taxon>Notechis</taxon>
    </lineage>
</organism>
<evidence type="ECO:0000313" key="2">
    <source>
        <dbReference type="Proteomes" id="UP000504612"/>
    </source>
</evidence>
<protein>
    <submittedName>
        <fullName evidence="3">E3 ubiquitin-protein ligase UBR4-like</fullName>
    </submittedName>
</protein>
<dbReference type="GO" id="GO:0005813">
    <property type="term" value="C:centrosome"/>
    <property type="evidence" value="ECO:0007669"/>
    <property type="project" value="TreeGrafter"/>
</dbReference>
<reference evidence="3" key="1">
    <citation type="submission" date="2025-08" db="UniProtKB">
        <authorList>
            <consortium name="RefSeq"/>
        </authorList>
    </citation>
    <scope>IDENTIFICATION</scope>
</reference>
<feature type="non-terminal residue" evidence="3">
    <location>
        <position position="436"/>
    </location>
</feature>
<feature type="region of interest" description="Disordered" evidence="1">
    <location>
        <begin position="397"/>
        <end position="436"/>
    </location>
</feature>
<dbReference type="PANTHER" id="PTHR21725">
    <property type="entry name" value="E3 UBIQUITIN-PROTEIN LIGASE UBR4"/>
    <property type="match status" value="1"/>
</dbReference>
<gene>
    <name evidence="3" type="primary">LOC113429187</name>
</gene>
<feature type="compositionally biased region" description="Basic and acidic residues" evidence="1">
    <location>
        <begin position="322"/>
        <end position="334"/>
    </location>
</feature>
<dbReference type="Proteomes" id="UP000504612">
    <property type="component" value="Unplaced"/>
</dbReference>
<sequence>MLFFFFSILVLCASLSFHLYLPILFFSPVFLSLPPKSPDTESLTTLDRLVVSSLEALESWFAVGPLNEKEKTKAATQELATMLLSTPAPSSVQQQTKSLLASLHASRSAYHNHKDQALLSKAIQYLTTSNKEGKDLEPEVFQRLVITARSIAIMRPNNLVHFTESKFPSLETESLEEGQEAAKATVEGEGCSFITQLVNHFWKLHASKPKNAFLAPACLPGLTHVEATVNALIDILHGYCICELDCINVASKIYMQMLLCPDPAVSFSCKQALIRVLRPRNKRRHVTLPSSPRSNTPMGDKDDYDDDDADDKLQTPGLPNGEDIRQESQEQNEVDHGDFEMVSDSMVLETADNVNNGNPSPLEALLAGAEGFPPMLDIPPDADDETMVELAIALSLQQDQQGSSSSALGLQSLGLSGQAPSSSSLDAGTLSDTTAS</sequence>
<dbReference type="PANTHER" id="PTHR21725:SF1">
    <property type="entry name" value="E3 UBIQUITIN-PROTEIN LIGASE UBR4"/>
    <property type="match status" value="1"/>
</dbReference>
<accession>A0A6J1VWM1</accession>
<dbReference type="AlphaFoldDB" id="A0A6J1VWM1"/>
<dbReference type="GO" id="GO:0006511">
    <property type="term" value="P:ubiquitin-dependent protein catabolic process"/>
    <property type="evidence" value="ECO:0007669"/>
    <property type="project" value="TreeGrafter"/>
</dbReference>
<evidence type="ECO:0000256" key="1">
    <source>
        <dbReference type="SAM" id="MobiDB-lite"/>
    </source>
</evidence>